<name>A0A1Y6L409_ZYMTR</name>
<organism evidence="2 3">
    <name type="scientific">Zymoseptoria tritici ST99CH_1A5</name>
    <dbReference type="NCBI Taxonomy" id="1276529"/>
    <lineage>
        <taxon>Eukaryota</taxon>
        <taxon>Fungi</taxon>
        <taxon>Dikarya</taxon>
        <taxon>Ascomycota</taxon>
        <taxon>Pezizomycotina</taxon>
        <taxon>Dothideomycetes</taxon>
        <taxon>Dothideomycetidae</taxon>
        <taxon>Mycosphaerellales</taxon>
        <taxon>Mycosphaerellaceae</taxon>
        <taxon>Zymoseptoria</taxon>
    </lineage>
</organism>
<feature type="compositionally biased region" description="Polar residues" evidence="1">
    <location>
        <begin position="413"/>
        <end position="429"/>
    </location>
</feature>
<sequence length="568" mass="60854">MTRPNVILEALEPGGEPWLELTYEEGLKEIDAFWPSPELKPESTTTVTALEGHVQSTTPGVEADIIDGLMDDIDEIELLDTGGAAIGSGDDIFLGDDSGAVGHGNDTAMKDAFHVRSTAARSRAASISTPDDDAPIASHTGSPELPIFDQVALTPARRDGHLADRGSTGIPSSELRSSMQKEMHHEDEAAISVARAPTLPNVPTLTGLGHVSTRSEGDGFKSLEAPDLRTRSIERSTARRADEPDDKPQDLLADDSPIPSSSTLHKHGRKHARAVSILLETEDIHSSSKQSSPTRPLAKKPRRRGRTTSQSELQIDNEVMQEGFVTGEAERSEDTGKSKPQSTTFIDTEEDDSSLTDLTLDLDQTPPAEPVTEGAPSSELPSGQSWNFDMLGNLSRPGSDRDDEVEVRGDTDNAGSQTEEPATGHQSRYSAKHTEPQELHPNNSARKDSLLEFDPEGRPSSAPAESGPATAAAPSPPQEAFQSHTNSPTPRATRSRPNSRPPPNRKPPNREVAALMVPRAGAKGAGVSKSSGSRQTRGQKKAEKRESPNASKAAKKRHTAAVDYSKML</sequence>
<dbReference type="EMBL" id="LT882676">
    <property type="protein sequence ID" value="SMY19223.1"/>
    <property type="molecule type" value="Genomic_DNA"/>
</dbReference>
<reference evidence="2 3" key="1">
    <citation type="submission" date="2016-10" db="EMBL/GenBank/DDBJ databases">
        <authorList>
            <person name="Varghese N."/>
        </authorList>
    </citation>
    <scope>NUCLEOTIDE SEQUENCE [LARGE SCALE GENOMIC DNA]</scope>
</reference>
<feature type="compositionally biased region" description="Low complexity" evidence="1">
    <location>
        <begin position="459"/>
        <end position="473"/>
    </location>
</feature>
<feature type="region of interest" description="Disordered" evidence="1">
    <location>
        <begin position="123"/>
        <end position="144"/>
    </location>
</feature>
<feature type="compositionally biased region" description="Basic residues" evidence="1">
    <location>
        <begin position="297"/>
        <end position="306"/>
    </location>
</feature>
<evidence type="ECO:0000313" key="2">
    <source>
        <dbReference type="EMBL" id="SMY19223.1"/>
    </source>
</evidence>
<proteinExistence type="predicted"/>
<feature type="compositionally biased region" description="Basic residues" evidence="1">
    <location>
        <begin position="264"/>
        <end position="273"/>
    </location>
</feature>
<feature type="compositionally biased region" description="Low complexity" evidence="1">
    <location>
        <begin position="520"/>
        <end position="533"/>
    </location>
</feature>
<evidence type="ECO:0000313" key="3">
    <source>
        <dbReference type="Proteomes" id="UP000215453"/>
    </source>
</evidence>
<feature type="compositionally biased region" description="Basic and acidic residues" evidence="1">
    <location>
        <begin position="328"/>
        <end position="337"/>
    </location>
</feature>
<feature type="compositionally biased region" description="Basic and acidic residues" evidence="1">
    <location>
        <begin position="213"/>
        <end position="249"/>
    </location>
</feature>
<feature type="compositionally biased region" description="Basic and acidic residues" evidence="1">
    <location>
        <begin position="179"/>
        <end position="188"/>
    </location>
</feature>
<feature type="compositionally biased region" description="Low complexity" evidence="1">
    <location>
        <begin position="485"/>
        <end position="498"/>
    </location>
</feature>
<accession>A0A1Y6L409</accession>
<dbReference type="Proteomes" id="UP000215453">
    <property type="component" value="Chromosome 1"/>
</dbReference>
<feature type="compositionally biased region" description="Polar residues" evidence="1">
    <location>
        <begin position="169"/>
        <end position="178"/>
    </location>
</feature>
<evidence type="ECO:0000256" key="1">
    <source>
        <dbReference type="SAM" id="MobiDB-lite"/>
    </source>
</evidence>
<feature type="region of interest" description="Disordered" evidence="1">
    <location>
        <begin position="159"/>
        <end position="568"/>
    </location>
</feature>
<gene>
    <name evidence="2" type="ORF">ZT1A5_G658</name>
</gene>
<protein>
    <submittedName>
        <fullName evidence="2">Uncharacterized protein</fullName>
    </submittedName>
</protein>
<dbReference type="AlphaFoldDB" id="A0A1Y6L409"/>